<name>A0A9P6LSQ6_MORAP</name>
<feature type="non-terminal residue" evidence="3">
    <location>
        <position position="113"/>
    </location>
</feature>
<dbReference type="GO" id="GO:0031177">
    <property type="term" value="F:phosphopantetheine binding"/>
    <property type="evidence" value="ECO:0007669"/>
    <property type="project" value="TreeGrafter"/>
</dbReference>
<evidence type="ECO:0000313" key="4">
    <source>
        <dbReference type="Proteomes" id="UP000738359"/>
    </source>
</evidence>
<dbReference type="AlphaFoldDB" id="A0A9P6LSQ6"/>
<dbReference type="GO" id="GO:0009239">
    <property type="term" value="P:enterobactin biosynthetic process"/>
    <property type="evidence" value="ECO:0007669"/>
    <property type="project" value="TreeGrafter"/>
</dbReference>
<keyword evidence="4" id="KW-1185">Reference proteome</keyword>
<dbReference type="InterPro" id="IPR001242">
    <property type="entry name" value="Condensation_dom"/>
</dbReference>
<dbReference type="Gene3D" id="3.30.559.10">
    <property type="entry name" value="Chloramphenicol acetyltransferase-like domain"/>
    <property type="match status" value="1"/>
</dbReference>
<evidence type="ECO:0000259" key="2">
    <source>
        <dbReference type="Pfam" id="PF00668"/>
    </source>
</evidence>
<sequence>MHHIVSDGWSVGIMVREISQLYAVYCKGEPSPLTPLTIQYPDYAVWQRQWLSDDRLHAQSEFWRTELSGAPVLLDLPTDRPRPPQQSFKGDNAPVVLDAQLTRALKQLSQKHG</sequence>
<reference evidence="3" key="1">
    <citation type="journal article" date="2020" name="Fungal Divers.">
        <title>Resolving the Mortierellaceae phylogeny through synthesis of multi-gene phylogenetics and phylogenomics.</title>
        <authorList>
            <person name="Vandepol N."/>
            <person name="Liber J."/>
            <person name="Desiro A."/>
            <person name="Na H."/>
            <person name="Kennedy M."/>
            <person name="Barry K."/>
            <person name="Grigoriev I.V."/>
            <person name="Miller A.N."/>
            <person name="O'Donnell K."/>
            <person name="Stajich J.E."/>
            <person name="Bonito G."/>
        </authorList>
    </citation>
    <scope>NUCLEOTIDE SEQUENCE</scope>
    <source>
        <strain evidence="3">CK1249</strain>
    </source>
</reference>
<dbReference type="PANTHER" id="PTHR45527">
    <property type="entry name" value="NONRIBOSOMAL PEPTIDE SYNTHETASE"/>
    <property type="match status" value="1"/>
</dbReference>
<proteinExistence type="predicted"/>
<dbReference type="GO" id="GO:0043041">
    <property type="term" value="P:amino acid activation for nonribosomal peptide biosynthetic process"/>
    <property type="evidence" value="ECO:0007669"/>
    <property type="project" value="TreeGrafter"/>
</dbReference>
<dbReference type="GO" id="GO:0009366">
    <property type="term" value="C:enterobactin synthetase complex"/>
    <property type="evidence" value="ECO:0007669"/>
    <property type="project" value="TreeGrafter"/>
</dbReference>
<dbReference type="GO" id="GO:0005829">
    <property type="term" value="C:cytosol"/>
    <property type="evidence" value="ECO:0007669"/>
    <property type="project" value="TreeGrafter"/>
</dbReference>
<evidence type="ECO:0000256" key="1">
    <source>
        <dbReference type="SAM" id="MobiDB-lite"/>
    </source>
</evidence>
<accession>A0A9P6LSQ6</accession>
<feature type="region of interest" description="Disordered" evidence="1">
    <location>
        <begin position="74"/>
        <end position="93"/>
    </location>
</feature>
<dbReference type="Gene3D" id="3.30.559.30">
    <property type="entry name" value="Nonribosomal peptide synthetase, condensation domain"/>
    <property type="match status" value="1"/>
</dbReference>
<dbReference type="PANTHER" id="PTHR45527:SF1">
    <property type="entry name" value="FATTY ACID SYNTHASE"/>
    <property type="match status" value="1"/>
</dbReference>
<dbReference type="GO" id="GO:0047527">
    <property type="term" value="F:2,3-dihydroxybenzoate-serine ligase activity"/>
    <property type="evidence" value="ECO:0007669"/>
    <property type="project" value="TreeGrafter"/>
</dbReference>
<gene>
    <name evidence="3" type="ORF">BGZ70_006840</name>
</gene>
<dbReference type="OrthoDB" id="416786at2759"/>
<dbReference type="Pfam" id="PF00668">
    <property type="entry name" value="Condensation"/>
    <property type="match status" value="1"/>
</dbReference>
<dbReference type="SUPFAM" id="SSF52777">
    <property type="entry name" value="CoA-dependent acyltransferases"/>
    <property type="match status" value="2"/>
</dbReference>
<dbReference type="InterPro" id="IPR023213">
    <property type="entry name" value="CAT-like_dom_sf"/>
</dbReference>
<dbReference type="Proteomes" id="UP000738359">
    <property type="component" value="Unassembled WGS sequence"/>
</dbReference>
<organism evidence="3 4">
    <name type="scientific">Mortierella alpina</name>
    <name type="common">Oleaginous fungus</name>
    <name type="synonym">Mortierella renispora</name>
    <dbReference type="NCBI Taxonomy" id="64518"/>
    <lineage>
        <taxon>Eukaryota</taxon>
        <taxon>Fungi</taxon>
        <taxon>Fungi incertae sedis</taxon>
        <taxon>Mucoromycota</taxon>
        <taxon>Mortierellomycotina</taxon>
        <taxon>Mortierellomycetes</taxon>
        <taxon>Mortierellales</taxon>
        <taxon>Mortierellaceae</taxon>
        <taxon>Mortierella</taxon>
    </lineage>
</organism>
<protein>
    <recommendedName>
        <fullName evidence="2">Condensation domain-containing protein</fullName>
    </recommendedName>
</protein>
<evidence type="ECO:0000313" key="3">
    <source>
        <dbReference type="EMBL" id="KAF9935935.1"/>
    </source>
</evidence>
<comment type="caution">
    <text evidence="3">The sequence shown here is derived from an EMBL/GenBank/DDBJ whole genome shotgun (WGS) entry which is preliminary data.</text>
</comment>
<feature type="domain" description="Condensation" evidence="2">
    <location>
        <begin position="1"/>
        <end position="113"/>
    </location>
</feature>
<dbReference type="EMBL" id="JAAAHY010003977">
    <property type="protein sequence ID" value="KAF9935935.1"/>
    <property type="molecule type" value="Genomic_DNA"/>
</dbReference>